<accession>A0ABQ1JW86</accession>
<comment type="caution">
    <text evidence="1">The sequence shown here is derived from an EMBL/GenBank/DDBJ whole genome shotgun (WGS) entry which is preliminary data.</text>
</comment>
<dbReference type="RefSeq" id="WP_084394378.1">
    <property type="nucleotide sequence ID" value="NZ_BMKF01000003.1"/>
</dbReference>
<sequence length="215" mass="23751">MTDIASSWRMFVPQSYRASDPEAIISHHAFGQIVTAHNGMPYATSVPMYLEDGPMGERILFGHMARDNPQAATLMSGMKALATFHGPNTYISASWYKDQPTVPTWNYVAAQVRGTLTPIDDDEKQLAIMRKTIDRSEARTGTSWLMKDAPAGKIDSLLPRIRSFQITVERIDGVTKLSQKHPPADRERVIAALEALPGVAEAQIAALMRNLGNED</sequence>
<dbReference type="SUPFAM" id="SSF50475">
    <property type="entry name" value="FMN-binding split barrel"/>
    <property type="match status" value="1"/>
</dbReference>
<gene>
    <name evidence="1" type="ORF">GCM10011503_31080</name>
</gene>
<dbReference type="Gene3D" id="2.30.110.10">
    <property type="entry name" value="Electron Transport, Fmn-binding Protein, Chain A"/>
    <property type="match status" value="1"/>
</dbReference>
<evidence type="ECO:0000313" key="1">
    <source>
        <dbReference type="EMBL" id="GGB80122.1"/>
    </source>
</evidence>
<reference evidence="2" key="1">
    <citation type="journal article" date="2019" name="Int. J. Syst. Evol. Microbiol.">
        <title>The Global Catalogue of Microorganisms (GCM) 10K type strain sequencing project: providing services to taxonomists for standard genome sequencing and annotation.</title>
        <authorList>
            <consortium name="The Broad Institute Genomics Platform"/>
            <consortium name="The Broad Institute Genome Sequencing Center for Infectious Disease"/>
            <person name="Wu L."/>
            <person name="Ma J."/>
        </authorList>
    </citation>
    <scope>NUCLEOTIDE SEQUENCE [LARGE SCALE GENOMIC DNA]</scope>
    <source>
        <strain evidence="2">CGMCC 1.15928</strain>
    </source>
</reference>
<dbReference type="Proteomes" id="UP000628854">
    <property type="component" value="Unassembled WGS sequence"/>
</dbReference>
<dbReference type="EMBL" id="BMKF01000003">
    <property type="protein sequence ID" value="GGB80122.1"/>
    <property type="molecule type" value="Genomic_DNA"/>
</dbReference>
<protein>
    <recommendedName>
        <fullName evidence="3">FMN-binding negative transcriptional regulator</fullName>
    </recommendedName>
</protein>
<dbReference type="InterPro" id="IPR012349">
    <property type="entry name" value="Split_barrel_FMN-bd"/>
</dbReference>
<evidence type="ECO:0000313" key="2">
    <source>
        <dbReference type="Proteomes" id="UP000628854"/>
    </source>
</evidence>
<organism evidence="1 2">
    <name type="scientific">Henriciella pelagia</name>
    <dbReference type="NCBI Taxonomy" id="1977912"/>
    <lineage>
        <taxon>Bacteria</taxon>
        <taxon>Pseudomonadati</taxon>
        <taxon>Pseudomonadota</taxon>
        <taxon>Alphaproteobacteria</taxon>
        <taxon>Hyphomonadales</taxon>
        <taxon>Hyphomonadaceae</taxon>
        <taxon>Henriciella</taxon>
    </lineage>
</organism>
<name>A0ABQ1JW86_9PROT</name>
<dbReference type="PIRSF" id="PIRSF010372">
    <property type="entry name" value="PaiB"/>
    <property type="match status" value="1"/>
</dbReference>
<dbReference type="PANTHER" id="PTHR35802">
    <property type="entry name" value="PROTEASE SYNTHASE AND SPORULATION PROTEIN PAI 2"/>
    <property type="match status" value="1"/>
</dbReference>
<dbReference type="InterPro" id="IPR007396">
    <property type="entry name" value="TR_PAI2-type"/>
</dbReference>
<evidence type="ECO:0008006" key="3">
    <source>
        <dbReference type="Google" id="ProtNLM"/>
    </source>
</evidence>
<proteinExistence type="predicted"/>
<keyword evidence="2" id="KW-1185">Reference proteome</keyword>
<dbReference type="Pfam" id="PF04299">
    <property type="entry name" value="FMN_bind_2"/>
    <property type="match status" value="1"/>
</dbReference>
<dbReference type="PANTHER" id="PTHR35802:SF1">
    <property type="entry name" value="PROTEASE SYNTHASE AND SPORULATION PROTEIN PAI 2"/>
    <property type="match status" value="1"/>
</dbReference>